<dbReference type="Proteomes" id="UP000001449">
    <property type="component" value="Chromosome 8"/>
</dbReference>
<dbReference type="RefSeq" id="XP_002291826.1">
    <property type="nucleotide sequence ID" value="XM_002291790.1"/>
</dbReference>
<sequence>MTSAYPTEVVDPHHHFIDTINNPFQSFLKSIAGNVTYLPEQYIQDVVDPMKKIGVDLVATVHVEAMPDSGSDEVSWVHRMAEAGRCSYVKAFVASCDLTQDNVEEDLEHIMEASPNKLRGIRWILDCVGKFEQNKTATHVATSRHDGEDYLKSSKFERGLAVLEKKDLSFDLQCAPIQLVESASTLFARYPNLKVCIDHMGKPRKLLGDDLLVDGSINSNVVPDQAELELWRKGMKSMASLPNVYVKLSMMGYSINGWFRRPERQEVLKSLVLETIEMFGVSRCMVAWNWHVNGAVSDGDGSSDVGPNALELLDKFMWFFEGYGEEDRARLFSGTAKEFYRLD</sequence>
<feature type="domain" description="Amidohydrolase-related" evidence="2">
    <location>
        <begin position="10"/>
        <end position="342"/>
    </location>
</feature>
<dbReference type="InterPro" id="IPR052350">
    <property type="entry name" value="Metallo-dep_Lactonases"/>
</dbReference>
<dbReference type="InterPro" id="IPR032466">
    <property type="entry name" value="Metal_Hydrolase"/>
</dbReference>
<dbReference type="SUPFAM" id="SSF51556">
    <property type="entry name" value="Metallo-dependent hydrolases"/>
    <property type="match status" value="1"/>
</dbReference>
<proteinExistence type="inferred from homology"/>
<dbReference type="InterPro" id="IPR006680">
    <property type="entry name" value="Amidohydro-rel"/>
</dbReference>
<dbReference type="KEGG" id="tps:THAPSDRAFT_7641"/>
<keyword evidence="4" id="KW-1185">Reference proteome</keyword>
<dbReference type="eggNOG" id="ENOG502QQ75">
    <property type="taxonomic scope" value="Eukaryota"/>
</dbReference>
<reference evidence="3 4" key="2">
    <citation type="journal article" date="2008" name="Nature">
        <title>The Phaeodactylum genome reveals the evolutionary history of diatom genomes.</title>
        <authorList>
            <person name="Bowler C."/>
            <person name="Allen A.E."/>
            <person name="Badger J.H."/>
            <person name="Grimwood J."/>
            <person name="Jabbari K."/>
            <person name="Kuo A."/>
            <person name="Maheswari U."/>
            <person name="Martens C."/>
            <person name="Maumus F."/>
            <person name="Otillar R.P."/>
            <person name="Rayko E."/>
            <person name="Salamov A."/>
            <person name="Vandepoele K."/>
            <person name="Beszteri B."/>
            <person name="Gruber A."/>
            <person name="Heijde M."/>
            <person name="Katinka M."/>
            <person name="Mock T."/>
            <person name="Valentin K."/>
            <person name="Verret F."/>
            <person name="Berges J.A."/>
            <person name="Brownlee C."/>
            <person name="Cadoret J.P."/>
            <person name="Chiovitti A."/>
            <person name="Choi C.J."/>
            <person name="Coesel S."/>
            <person name="De Martino A."/>
            <person name="Detter J.C."/>
            <person name="Durkin C."/>
            <person name="Falciatore A."/>
            <person name="Fournet J."/>
            <person name="Haruta M."/>
            <person name="Huysman M.J."/>
            <person name="Jenkins B.D."/>
            <person name="Jiroutova K."/>
            <person name="Jorgensen R.E."/>
            <person name="Joubert Y."/>
            <person name="Kaplan A."/>
            <person name="Kroger N."/>
            <person name="Kroth P.G."/>
            <person name="La Roche J."/>
            <person name="Lindquist E."/>
            <person name="Lommer M."/>
            <person name="Martin-Jezequel V."/>
            <person name="Lopez P.J."/>
            <person name="Lucas S."/>
            <person name="Mangogna M."/>
            <person name="McGinnis K."/>
            <person name="Medlin L.K."/>
            <person name="Montsant A."/>
            <person name="Oudot-Le Secq M.P."/>
            <person name="Napoli C."/>
            <person name="Obornik M."/>
            <person name="Parker M.S."/>
            <person name="Petit J.L."/>
            <person name="Porcel B.M."/>
            <person name="Poulsen N."/>
            <person name="Robison M."/>
            <person name="Rychlewski L."/>
            <person name="Rynearson T.A."/>
            <person name="Schmutz J."/>
            <person name="Shapiro H."/>
            <person name="Siaut M."/>
            <person name="Stanley M."/>
            <person name="Sussman M.R."/>
            <person name="Taylor A.R."/>
            <person name="Vardi A."/>
            <person name="von Dassow P."/>
            <person name="Vyverman W."/>
            <person name="Willis A."/>
            <person name="Wyrwicz L.S."/>
            <person name="Rokhsar D.S."/>
            <person name="Weissenbach J."/>
            <person name="Armbrust E.V."/>
            <person name="Green B.R."/>
            <person name="Van de Peer Y."/>
            <person name="Grigoriev I.V."/>
        </authorList>
    </citation>
    <scope>NUCLEOTIDE SEQUENCE [LARGE SCALE GENOMIC DNA]</scope>
    <source>
        <strain evidence="3 4">CCMP1335</strain>
    </source>
</reference>
<dbReference type="OMA" id="PVEETRW"/>
<evidence type="ECO:0000313" key="4">
    <source>
        <dbReference type="Proteomes" id="UP000001449"/>
    </source>
</evidence>
<dbReference type="AlphaFoldDB" id="B8C740"/>
<dbReference type="HOGENOM" id="CLU_044590_3_1_1"/>
<dbReference type="Gene3D" id="3.20.20.140">
    <property type="entry name" value="Metal-dependent hydrolases"/>
    <property type="match status" value="1"/>
</dbReference>
<evidence type="ECO:0000313" key="3">
    <source>
        <dbReference type="EMBL" id="EED90677.1"/>
    </source>
</evidence>
<dbReference type="GeneID" id="7452833"/>
<dbReference type="InParanoid" id="B8C740"/>
<organism evidence="3 4">
    <name type="scientific">Thalassiosira pseudonana</name>
    <name type="common">Marine diatom</name>
    <name type="synonym">Cyclotella nana</name>
    <dbReference type="NCBI Taxonomy" id="35128"/>
    <lineage>
        <taxon>Eukaryota</taxon>
        <taxon>Sar</taxon>
        <taxon>Stramenopiles</taxon>
        <taxon>Ochrophyta</taxon>
        <taxon>Bacillariophyta</taxon>
        <taxon>Coscinodiscophyceae</taxon>
        <taxon>Thalassiosirophycidae</taxon>
        <taxon>Thalassiosirales</taxon>
        <taxon>Thalassiosiraceae</taxon>
        <taxon>Thalassiosira</taxon>
    </lineage>
</organism>
<gene>
    <name evidence="3" type="ORF">THAPSDRAFT_7641</name>
</gene>
<accession>B8C740</accession>
<protein>
    <recommendedName>
        <fullName evidence="2">Amidohydrolase-related domain-containing protein</fullName>
    </recommendedName>
</protein>
<dbReference type="GO" id="GO:0016787">
    <property type="term" value="F:hydrolase activity"/>
    <property type="evidence" value="ECO:0007669"/>
    <property type="project" value="InterPro"/>
</dbReference>
<evidence type="ECO:0000259" key="2">
    <source>
        <dbReference type="Pfam" id="PF04909"/>
    </source>
</evidence>
<dbReference type="PANTHER" id="PTHR43569">
    <property type="entry name" value="AMIDOHYDROLASE"/>
    <property type="match status" value="1"/>
</dbReference>
<dbReference type="PaxDb" id="35128-Thaps7641"/>
<dbReference type="PANTHER" id="PTHR43569:SF2">
    <property type="entry name" value="AMIDOHYDROLASE-RELATED DOMAIN-CONTAINING PROTEIN"/>
    <property type="match status" value="1"/>
</dbReference>
<reference evidence="3 4" key="1">
    <citation type="journal article" date="2004" name="Science">
        <title>The genome of the diatom Thalassiosira pseudonana: ecology, evolution, and metabolism.</title>
        <authorList>
            <person name="Armbrust E.V."/>
            <person name="Berges J.A."/>
            <person name="Bowler C."/>
            <person name="Green B.R."/>
            <person name="Martinez D."/>
            <person name="Putnam N.H."/>
            <person name="Zhou S."/>
            <person name="Allen A.E."/>
            <person name="Apt K.E."/>
            <person name="Bechner M."/>
            <person name="Brzezinski M.A."/>
            <person name="Chaal B.K."/>
            <person name="Chiovitti A."/>
            <person name="Davis A.K."/>
            <person name="Demarest M.S."/>
            <person name="Detter J.C."/>
            <person name="Glavina T."/>
            <person name="Goodstein D."/>
            <person name="Hadi M.Z."/>
            <person name="Hellsten U."/>
            <person name="Hildebrand M."/>
            <person name="Jenkins B.D."/>
            <person name="Jurka J."/>
            <person name="Kapitonov V.V."/>
            <person name="Kroger N."/>
            <person name="Lau W.W."/>
            <person name="Lane T.W."/>
            <person name="Larimer F.W."/>
            <person name="Lippmeier J.C."/>
            <person name="Lucas S."/>
            <person name="Medina M."/>
            <person name="Montsant A."/>
            <person name="Obornik M."/>
            <person name="Parker M.S."/>
            <person name="Palenik B."/>
            <person name="Pazour G.J."/>
            <person name="Richardson P.M."/>
            <person name="Rynearson T.A."/>
            <person name="Saito M.A."/>
            <person name="Schwartz D.C."/>
            <person name="Thamatrakoln K."/>
            <person name="Valentin K."/>
            <person name="Vardi A."/>
            <person name="Wilkerson F.P."/>
            <person name="Rokhsar D.S."/>
        </authorList>
    </citation>
    <scope>NUCLEOTIDE SEQUENCE [LARGE SCALE GENOMIC DNA]</scope>
    <source>
        <strain evidence="3 4">CCMP1335</strain>
    </source>
</reference>
<name>B8C740_THAPS</name>
<dbReference type="Pfam" id="PF04909">
    <property type="entry name" value="Amidohydro_2"/>
    <property type="match status" value="1"/>
</dbReference>
<comment type="similarity">
    <text evidence="1">Belongs to the metallo-dependent hydrolases superfamily.</text>
</comment>
<evidence type="ECO:0000256" key="1">
    <source>
        <dbReference type="ARBA" id="ARBA00038310"/>
    </source>
</evidence>
<dbReference type="EMBL" id="CM000644">
    <property type="protein sequence ID" value="EED90677.1"/>
    <property type="molecule type" value="Genomic_DNA"/>
</dbReference>